<comment type="caution">
    <text evidence="2">The sequence shown here is derived from an EMBL/GenBank/DDBJ whole genome shotgun (WGS) entry which is preliminary data.</text>
</comment>
<gene>
    <name evidence="2" type="ORF">LQ327_30410</name>
</gene>
<organism evidence="2 3">
    <name type="scientific">Actinomycetospora endophytica</name>
    <dbReference type="NCBI Taxonomy" id="2291215"/>
    <lineage>
        <taxon>Bacteria</taxon>
        <taxon>Bacillati</taxon>
        <taxon>Actinomycetota</taxon>
        <taxon>Actinomycetes</taxon>
        <taxon>Pseudonocardiales</taxon>
        <taxon>Pseudonocardiaceae</taxon>
        <taxon>Actinomycetospora</taxon>
    </lineage>
</organism>
<reference evidence="2 3" key="1">
    <citation type="submission" date="2021-11" db="EMBL/GenBank/DDBJ databases">
        <title>Draft genome sequence of Actinomycetospora sp. SF1 isolated from the rhizosphere soil.</title>
        <authorList>
            <person name="Duangmal K."/>
            <person name="Chantavorakit T."/>
        </authorList>
    </citation>
    <scope>NUCLEOTIDE SEQUENCE [LARGE SCALE GENOMIC DNA]</scope>
    <source>
        <strain evidence="2 3">TBRC 5722</strain>
    </source>
</reference>
<protein>
    <submittedName>
        <fullName evidence="2">ImmA/IrrE family metallo-endopeptidase</fullName>
    </submittedName>
</protein>
<feature type="domain" description="IrrE N-terminal-like" evidence="1">
    <location>
        <begin position="45"/>
        <end position="169"/>
    </location>
</feature>
<dbReference type="EMBL" id="JAJNDB010000009">
    <property type="protein sequence ID" value="MCD2197693.1"/>
    <property type="molecule type" value="Genomic_DNA"/>
</dbReference>
<name>A0ABS8PHF5_9PSEU</name>
<dbReference type="RefSeq" id="WP_230739958.1">
    <property type="nucleotide sequence ID" value="NZ_JAJNDB010000009.1"/>
</dbReference>
<dbReference type="Pfam" id="PF06114">
    <property type="entry name" value="Peptidase_M78"/>
    <property type="match status" value="1"/>
</dbReference>
<dbReference type="Proteomes" id="UP001199469">
    <property type="component" value="Unassembled WGS sequence"/>
</dbReference>
<dbReference type="InterPro" id="IPR010359">
    <property type="entry name" value="IrrE_HExxH"/>
</dbReference>
<keyword evidence="3" id="KW-1185">Reference proteome</keyword>
<evidence type="ECO:0000313" key="2">
    <source>
        <dbReference type="EMBL" id="MCD2197693.1"/>
    </source>
</evidence>
<dbReference type="PANTHER" id="PTHR43236:SF1">
    <property type="entry name" value="BLL7220 PROTEIN"/>
    <property type="match status" value="1"/>
</dbReference>
<evidence type="ECO:0000259" key="1">
    <source>
        <dbReference type="Pfam" id="PF06114"/>
    </source>
</evidence>
<dbReference type="InterPro" id="IPR052345">
    <property type="entry name" value="Rad_response_metalloprotease"/>
</dbReference>
<dbReference type="PANTHER" id="PTHR43236">
    <property type="entry name" value="ANTITOXIN HIGA1"/>
    <property type="match status" value="1"/>
</dbReference>
<accession>A0ABS8PHF5</accession>
<sequence>MSSTMNFDARRSPEVTADDVLDQLGVDELGGLPLPVDPVALARWLGAEVFTMDLEDDVSAMLVGEAGRPPTIYLNARETSERRRFSCAHEIGHLLRRRTSGVTDFGFVDRRNHLSETGTDREERWANRFAAALLMPTVFLRGVPPEQRRHPERLAPVFGVSPTAMRIRLENLGLPR</sequence>
<evidence type="ECO:0000313" key="3">
    <source>
        <dbReference type="Proteomes" id="UP001199469"/>
    </source>
</evidence>
<proteinExistence type="predicted"/>
<dbReference type="Gene3D" id="1.10.10.2910">
    <property type="match status" value="1"/>
</dbReference>